<evidence type="ECO:0000313" key="1">
    <source>
        <dbReference type="EMBL" id="MPM25364.1"/>
    </source>
</evidence>
<gene>
    <name evidence="1" type="ORF">SDC9_71855</name>
</gene>
<accession>A0A644YGX7</accession>
<organism evidence="1">
    <name type="scientific">bioreactor metagenome</name>
    <dbReference type="NCBI Taxonomy" id="1076179"/>
    <lineage>
        <taxon>unclassified sequences</taxon>
        <taxon>metagenomes</taxon>
        <taxon>ecological metagenomes</taxon>
    </lineage>
</organism>
<name>A0A644YGX7_9ZZZZ</name>
<protein>
    <submittedName>
        <fullName evidence="1">Uncharacterized protein</fullName>
    </submittedName>
</protein>
<dbReference type="EMBL" id="VSSQ01004479">
    <property type="protein sequence ID" value="MPM25364.1"/>
    <property type="molecule type" value="Genomic_DNA"/>
</dbReference>
<comment type="caution">
    <text evidence="1">The sequence shown here is derived from an EMBL/GenBank/DDBJ whole genome shotgun (WGS) entry which is preliminary data.</text>
</comment>
<dbReference type="AlphaFoldDB" id="A0A644YGX7"/>
<sequence>MGRGYLATDKEIHHLIRSIEKTQTIGDIGLTETERPSKIGLRDTGIEKKLQSFRFLERSEILTEEILRELYDPELLLREIITINHTGNRGQAGFLSRPETTFTCNKMEVSLRRMNVNDKRLKDTMITNALKKGGIRLRKVITDIIETYYLLNRETLEVNRNRNYFARNNLLRLKGHDIHPYNQSKRRNRT</sequence>
<reference evidence="1" key="1">
    <citation type="submission" date="2019-08" db="EMBL/GenBank/DDBJ databases">
        <authorList>
            <person name="Kucharzyk K."/>
            <person name="Murdoch R.W."/>
            <person name="Higgins S."/>
            <person name="Loffler F."/>
        </authorList>
    </citation>
    <scope>NUCLEOTIDE SEQUENCE</scope>
</reference>
<proteinExistence type="predicted"/>